<dbReference type="GO" id="GO:0032993">
    <property type="term" value="C:protein-DNA complex"/>
    <property type="evidence" value="ECO:0007669"/>
    <property type="project" value="TreeGrafter"/>
</dbReference>
<gene>
    <name evidence="4" type="ORF">JCM15093_2018</name>
</gene>
<dbReference type="InterPro" id="IPR039420">
    <property type="entry name" value="WalR-like"/>
</dbReference>
<dbReference type="Proteomes" id="UP000027601">
    <property type="component" value="Unassembled WGS sequence"/>
</dbReference>
<dbReference type="GO" id="GO:0005829">
    <property type="term" value="C:cytosol"/>
    <property type="evidence" value="ECO:0007669"/>
    <property type="project" value="TreeGrafter"/>
</dbReference>
<accession>A0A069D1N5</accession>
<dbReference type="eggNOG" id="COG3279">
    <property type="taxonomic scope" value="Bacteria"/>
</dbReference>
<dbReference type="InterPro" id="IPR011006">
    <property type="entry name" value="CheY-like_superfamily"/>
</dbReference>
<proteinExistence type="predicted"/>
<dbReference type="RefSeq" id="WP_034781838.1">
    <property type="nucleotide sequence ID" value="NZ_ATZI01000006.1"/>
</dbReference>
<keyword evidence="2" id="KW-0597">Phosphoprotein</keyword>
<organism evidence="4 5">
    <name type="scientific">Bacteroides graminisolvens DSM 19988 = JCM 15093</name>
    <dbReference type="NCBI Taxonomy" id="1121097"/>
    <lineage>
        <taxon>Bacteria</taxon>
        <taxon>Pseudomonadati</taxon>
        <taxon>Bacteroidota</taxon>
        <taxon>Bacteroidia</taxon>
        <taxon>Bacteroidales</taxon>
        <taxon>Bacteroidaceae</taxon>
        <taxon>Bacteroides</taxon>
    </lineage>
</organism>
<protein>
    <submittedName>
        <fullName evidence="4">Two-component system response regulator</fullName>
    </submittedName>
</protein>
<reference evidence="4 5" key="1">
    <citation type="journal article" date="2015" name="Microbes Environ.">
        <title>Distribution and evolution of nitrogen fixation genes in the phylum bacteroidetes.</title>
        <authorList>
            <person name="Inoue J."/>
            <person name="Oshima K."/>
            <person name="Suda W."/>
            <person name="Sakamoto M."/>
            <person name="Iino T."/>
            <person name="Noda S."/>
            <person name="Hongoh Y."/>
            <person name="Hattori M."/>
            <person name="Ohkuma M."/>
        </authorList>
    </citation>
    <scope>NUCLEOTIDE SEQUENCE [LARGE SCALE GENOMIC DNA]</scope>
    <source>
        <strain evidence="4 5">JCM 15093</strain>
    </source>
</reference>
<dbReference type="Pfam" id="PF00072">
    <property type="entry name" value="Response_reg"/>
    <property type="match status" value="1"/>
</dbReference>
<evidence type="ECO:0000256" key="1">
    <source>
        <dbReference type="ARBA" id="ARBA00023125"/>
    </source>
</evidence>
<dbReference type="AlphaFoldDB" id="A0A069D1N5"/>
<dbReference type="Gene3D" id="3.40.50.2300">
    <property type="match status" value="1"/>
</dbReference>
<evidence type="ECO:0000313" key="4">
    <source>
        <dbReference type="EMBL" id="GAK36823.1"/>
    </source>
</evidence>
<feature type="domain" description="Response regulatory" evidence="3">
    <location>
        <begin position="6"/>
        <end position="121"/>
    </location>
</feature>
<dbReference type="STRING" id="1121097.GCA_000428125_01923"/>
<dbReference type="InterPro" id="IPR007492">
    <property type="entry name" value="LytTR_DNA-bd_dom"/>
</dbReference>
<dbReference type="SUPFAM" id="SSF52172">
    <property type="entry name" value="CheY-like"/>
    <property type="match status" value="1"/>
</dbReference>
<evidence type="ECO:0000313" key="5">
    <source>
        <dbReference type="Proteomes" id="UP000027601"/>
    </source>
</evidence>
<evidence type="ECO:0000259" key="3">
    <source>
        <dbReference type="PROSITE" id="PS50110"/>
    </source>
</evidence>
<dbReference type="SMART" id="SM00448">
    <property type="entry name" value="REC"/>
    <property type="match status" value="1"/>
</dbReference>
<dbReference type="PROSITE" id="PS50110">
    <property type="entry name" value="RESPONSE_REGULATORY"/>
    <property type="match status" value="1"/>
</dbReference>
<dbReference type="EMBL" id="BAJS01000010">
    <property type="protein sequence ID" value="GAK36823.1"/>
    <property type="molecule type" value="Genomic_DNA"/>
</dbReference>
<dbReference type="OrthoDB" id="1116664at2"/>
<keyword evidence="1" id="KW-0238">DNA-binding</keyword>
<dbReference type="Gene3D" id="2.40.50.1020">
    <property type="entry name" value="LytTr DNA-binding domain"/>
    <property type="match status" value="1"/>
</dbReference>
<comment type="caution">
    <text evidence="4">The sequence shown here is derived from an EMBL/GenBank/DDBJ whole genome shotgun (WGS) entry which is preliminary data.</text>
</comment>
<dbReference type="PANTHER" id="PTHR48111">
    <property type="entry name" value="REGULATOR OF RPOS"/>
    <property type="match status" value="1"/>
</dbReference>
<dbReference type="SMART" id="SM00850">
    <property type="entry name" value="LytTR"/>
    <property type="match status" value="1"/>
</dbReference>
<name>A0A069D1N5_9BACE</name>
<evidence type="ECO:0000256" key="2">
    <source>
        <dbReference type="PROSITE-ProRule" id="PRU00169"/>
    </source>
</evidence>
<dbReference type="GO" id="GO:0006355">
    <property type="term" value="P:regulation of DNA-templated transcription"/>
    <property type="evidence" value="ECO:0007669"/>
    <property type="project" value="TreeGrafter"/>
</dbReference>
<dbReference type="InterPro" id="IPR001789">
    <property type="entry name" value="Sig_transdc_resp-reg_receiver"/>
</dbReference>
<dbReference type="GO" id="GO:0000976">
    <property type="term" value="F:transcription cis-regulatory region binding"/>
    <property type="evidence" value="ECO:0007669"/>
    <property type="project" value="TreeGrafter"/>
</dbReference>
<keyword evidence="5" id="KW-1185">Reference proteome</keyword>
<dbReference type="GO" id="GO:0000156">
    <property type="term" value="F:phosphorelay response regulator activity"/>
    <property type="evidence" value="ECO:0007669"/>
    <property type="project" value="TreeGrafter"/>
</dbReference>
<feature type="modified residue" description="4-aspartylphosphate" evidence="2">
    <location>
        <position position="57"/>
    </location>
</feature>
<sequence length="254" mass="29551">MKDNYTAIVIDDEPRGISNLQTSLQGINEMELVQTAPNAAKGKELILKHKPDVLFLDVEMPETSGLELLREIKDAVNWPMQVVFYTAYDKYLLEALRESAFDYLLKPYTETEFLLVINRLLNYMRSEEKKDSLQESLSTLNGKDNSHVLITTVRGYQSLRFDEIGYFEYAKESKHWCVILEKQRIQLKRNTTADDIVRLAASFVQINQQQIINISYLRAIEGKKCLMLPPFDETESLLISRNFFNSVQDRFFML</sequence>
<dbReference type="PANTHER" id="PTHR48111:SF69">
    <property type="entry name" value="RESPONSE REGULATOR RECEIVER"/>
    <property type="match status" value="1"/>
</dbReference>